<dbReference type="Proteomes" id="UP000799538">
    <property type="component" value="Unassembled WGS sequence"/>
</dbReference>
<dbReference type="OrthoDB" id="10397359at2759"/>
<dbReference type="AlphaFoldDB" id="A0A6A6G4U2"/>
<reference evidence="3" key="1">
    <citation type="journal article" date="2020" name="Stud. Mycol.">
        <title>101 Dothideomycetes genomes: A test case for predicting lifestyles and emergence of pathogens.</title>
        <authorList>
            <person name="Haridas S."/>
            <person name="Albert R."/>
            <person name="Binder M."/>
            <person name="Bloem J."/>
            <person name="LaButti K."/>
            <person name="Salamov A."/>
            <person name="Andreopoulos B."/>
            <person name="Baker S."/>
            <person name="Barry K."/>
            <person name="Bills G."/>
            <person name="Bluhm B."/>
            <person name="Cannon C."/>
            <person name="Castanera R."/>
            <person name="Culley D."/>
            <person name="Daum C."/>
            <person name="Ezra D."/>
            <person name="Gonzalez J."/>
            <person name="Henrissat B."/>
            <person name="Kuo A."/>
            <person name="Liang C."/>
            <person name="Lipzen A."/>
            <person name="Lutzoni F."/>
            <person name="Magnuson J."/>
            <person name="Mondo S."/>
            <person name="Nolan M."/>
            <person name="Ohm R."/>
            <person name="Pangilinan J."/>
            <person name="Park H.-J."/>
            <person name="Ramirez L."/>
            <person name="Alfaro M."/>
            <person name="Sun H."/>
            <person name="Tritt A."/>
            <person name="Yoshinaga Y."/>
            <person name="Zwiers L.-H."/>
            <person name="Turgeon B."/>
            <person name="Goodwin S."/>
            <person name="Spatafora J."/>
            <person name="Crous P."/>
            <person name="Grigoriev I."/>
        </authorList>
    </citation>
    <scope>NUCLEOTIDE SEQUENCE [LARGE SCALE GENOMIC DNA]</scope>
    <source>
        <strain evidence="3">CECT 20119</strain>
    </source>
</reference>
<name>A0A6A6G4U2_9PEZI</name>
<feature type="transmembrane region" description="Helical" evidence="1">
    <location>
        <begin position="20"/>
        <end position="38"/>
    </location>
</feature>
<organism evidence="2 3">
    <name type="scientific">Elsinoe ampelina</name>
    <dbReference type="NCBI Taxonomy" id="302913"/>
    <lineage>
        <taxon>Eukaryota</taxon>
        <taxon>Fungi</taxon>
        <taxon>Dikarya</taxon>
        <taxon>Ascomycota</taxon>
        <taxon>Pezizomycotina</taxon>
        <taxon>Dothideomycetes</taxon>
        <taxon>Dothideomycetidae</taxon>
        <taxon>Myriangiales</taxon>
        <taxon>Elsinoaceae</taxon>
        <taxon>Elsinoe</taxon>
    </lineage>
</organism>
<proteinExistence type="predicted"/>
<evidence type="ECO:0000256" key="1">
    <source>
        <dbReference type="SAM" id="Phobius"/>
    </source>
</evidence>
<accession>A0A6A6G4U2</accession>
<gene>
    <name evidence="2" type="ORF">BDZ85DRAFT_267077</name>
</gene>
<evidence type="ECO:0000313" key="3">
    <source>
        <dbReference type="Proteomes" id="UP000799538"/>
    </source>
</evidence>
<protein>
    <submittedName>
        <fullName evidence="2">Uncharacterized protein</fullName>
    </submittedName>
</protein>
<keyword evidence="3" id="KW-1185">Reference proteome</keyword>
<sequence length="78" mass="8485">MIAVALGGPGGYCSMKNQGSAWWTYLILLVILVSVPCHELRSAVHLAMSICPDHSDSRHLAYQSTRTFHLASGVACQR</sequence>
<keyword evidence="1" id="KW-1133">Transmembrane helix</keyword>
<keyword evidence="1" id="KW-0812">Transmembrane</keyword>
<dbReference type="EMBL" id="ML992512">
    <property type="protein sequence ID" value="KAF2220742.1"/>
    <property type="molecule type" value="Genomic_DNA"/>
</dbReference>
<keyword evidence="1" id="KW-0472">Membrane</keyword>
<evidence type="ECO:0000313" key="2">
    <source>
        <dbReference type="EMBL" id="KAF2220742.1"/>
    </source>
</evidence>